<gene>
    <name evidence="1" type="ORF">O181_018712</name>
</gene>
<dbReference type="AlphaFoldDB" id="A0A9Q3CA40"/>
<keyword evidence="2" id="KW-1185">Reference proteome</keyword>
<dbReference type="Proteomes" id="UP000765509">
    <property type="component" value="Unassembled WGS sequence"/>
</dbReference>
<comment type="caution">
    <text evidence="1">The sequence shown here is derived from an EMBL/GenBank/DDBJ whole genome shotgun (WGS) entry which is preliminary data.</text>
</comment>
<name>A0A9Q3CA40_9BASI</name>
<reference evidence="1" key="1">
    <citation type="submission" date="2021-03" db="EMBL/GenBank/DDBJ databases">
        <title>Draft genome sequence of rust myrtle Austropuccinia psidii MF-1, a brazilian biotype.</title>
        <authorList>
            <person name="Quecine M.C."/>
            <person name="Pachon D.M.R."/>
            <person name="Bonatelli M.L."/>
            <person name="Correr F.H."/>
            <person name="Franceschini L.M."/>
            <person name="Leite T.F."/>
            <person name="Margarido G.R.A."/>
            <person name="Almeida C.A."/>
            <person name="Ferrarezi J.A."/>
            <person name="Labate C.A."/>
        </authorList>
    </citation>
    <scope>NUCLEOTIDE SEQUENCE</scope>
    <source>
        <strain evidence="1">MF-1</strain>
    </source>
</reference>
<organism evidence="1 2">
    <name type="scientific">Austropuccinia psidii MF-1</name>
    <dbReference type="NCBI Taxonomy" id="1389203"/>
    <lineage>
        <taxon>Eukaryota</taxon>
        <taxon>Fungi</taxon>
        <taxon>Dikarya</taxon>
        <taxon>Basidiomycota</taxon>
        <taxon>Pucciniomycotina</taxon>
        <taxon>Pucciniomycetes</taxon>
        <taxon>Pucciniales</taxon>
        <taxon>Sphaerophragmiaceae</taxon>
        <taxon>Austropuccinia</taxon>
    </lineage>
</organism>
<accession>A0A9Q3CA40</accession>
<protein>
    <submittedName>
        <fullName evidence="1">Uncharacterized protein</fullName>
    </submittedName>
</protein>
<sequence>MTPIGTIIKEIVLPHRKGNIRLTPELVVLEDAHNQVLLVGTEYQRMHGINIYNRKNRNIAIGTRKEKKSSLDIYQFANKDPLEELIHELKEGQFNTNLTSKNKLSKLKTLERNGPSFSIGREPLGEIRGCHIELYLDVKKFDELLDMDFIRKIGHNEIVEVTKLCLITYHNRNSRLFGDLRALKKLQQICEVPYTKDTHVLGKMAKAK</sequence>
<evidence type="ECO:0000313" key="1">
    <source>
        <dbReference type="EMBL" id="MBW0478997.1"/>
    </source>
</evidence>
<evidence type="ECO:0000313" key="2">
    <source>
        <dbReference type="Proteomes" id="UP000765509"/>
    </source>
</evidence>
<proteinExistence type="predicted"/>
<dbReference type="EMBL" id="AVOT02005417">
    <property type="protein sequence ID" value="MBW0478997.1"/>
    <property type="molecule type" value="Genomic_DNA"/>
</dbReference>
<dbReference type="OrthoDB" id="8022549at2759"/>